<sequence length="134" mass="15579">MKKLTILILASMTIMSCSFRGFKPAPDASAHWRLHKWANPYDTNTNEGFNAYADKQLQDFRDCNIDPYGGGFVKMNYNTNSEAEGYLCIESKGWYYTKGPVCLVKWRFFDDPKCVEWRKQRGLINAPRPKKYTT</sequence>
<reference evidence="2 3" key="1">
    <citation type="submission" date="2009-08" db="EMBL/GenBank/DDBJ databases">
        <authorList>
            <person name="Qin X."/>
            <person name="Bachman B."/>
            <person name="Battles P."/>
            <person name="Bell A."/>
            <person name="Bess C."/>
            <person name="Bickham C."/>
            <person name="Chaboub L."/>
            <person name="Chen D."/>
            <person name="Coyle M."/>
            <person name="Deiros D.R."/>
            <person name="Dinh H."/>
            <person name="Forbes L."/>
            <person name="Fowler G."/>
            <person name="Francisco L."/>
            <person name="Fu Q."/>
            <person name="Gubbala S."/>
            <person name="Hale W."/>
            <person name="Han Y."/>
            <person name="Hemphill L."/>
            <person name="Highlander S.K."/>
            <person name="Hirani K."/>
            <person name="Hogues M."/>
            <person name="Jackson L."/>
            <person name="Jakkamsetti A."/>
            <person name="Javaid M."/>
            <person name="Jiang H."/>
            <person name="Korchina V."/>
            <person name="Kovar C."/>
            <person name="Lara F."/>
            <person name="Lee S."/>
            <person name="Mata R."/>
            <person name="Mathew T."/>
            <person name="Moen C."/>
            <person name="Morales K."/>
            <person name="Munidasa M."/>
            <person name="Nazareth L."/>
            <person name="Ngo R."/>
            <person name="Nguyen L."/>
            <person name="Okwuonu G."/>
            <person name="Ongeri F."/>
            <person name="Patil S."/>
            <person name="Petrosino J."/>
            <person name="Pham C."/>
            <person name="Pham P."/>
            <person name="Pu L.-L."/>
            <person name="Puazo M."/>
            <person name="Raj R."/>
            <person name="Reid J."/>
            <person name="Rouhana J."/>
            <person name="Saada N."/>
            <person name="Shang Y."/>
            <person name="Simmons D."/>
            <person name="Thornton R."/>
            <person name="Warren J."/>
            <person name="Weissenberger G."/>
            <person name="Zhang J."/>
            <person name="Zhang L."/>
            <person name="Zhou C."/>
            <person name="Zhu D."/>
            <person name="Muzny D."/>
            <person name="Worley K."/>
            <person name="Gibbs R."/>
        </authorList>
    </citation>
    <scope>NUCLEOTIDE SEQUENCE [LARGE SCALE GENOMIC DNA]</scope>
    <source>
        <strain evidence="3">ATCC 15826 / DSM 8339 / NCTC 10426 / 6573</strain>
    </source>
</reference>
<dbReference type="EMBL" id="ACKY01000099">
    <property type="protein sequence ID" value="EEV88184.1"/>
    <property type="molecule type" value="Genomic_DNA"/>
</dbReference>
<dbReference type="PROSITE" id="PS51257">
    <property type="entry name" value="PROKAR_LIPOPROTEIN"/>
    <property type="match status" value="1"/>
</dbReference>
<protein>
    <recommendedName>
        <fullName evidence="4">Lipoprotein</fullName>
    </recommendedName>
</protein>
<feature type="chain" id="PRO_5002990444" description="Lipoprotein" evidence="1">
    <location>
        <begin position="21"/>
        <end position="134"/>
    </location>
</feature>
<comment type="caution">
    <text evidence="2">The sequence shown here is derived from an EMBL/GenBank/DDBJ whole genome shotgun (WGS) entry which is preliminary data.</text>
</comment>
<keyword evidence="3" id="KW-1185">Reference proteome</keyword>
<gene>
    <name evidence="2" type="ORF">HMPREF0198_1696</name>
</gene>
<evidence type="ECO:0000256" key="1">
    <source>
        <dbReference type="SAM" id="SignalP"/>
    </source>
</evidence>
<dbReference type="AlphaFoldDB" id="C8NB18"/>
<dbReference type="HOGENOM" id="CLU_1892401_0_0_6"/>
<dbReference type="OrthoDB" id="5676144at2"/>
<dbReference type="Proteomes" id="UP000004870">
    <property type="component" value="Unassembled WGS sequence"/>
</dbReference>
<accession>C8NB18</accession>
<proteinExistence type="predicted"/>
<feature type="signal peptide" evidence="1">
    <location>
        <begin position="1"/>
        <end position="20"/>
    </location>
</feature>
<dbReference type="RefSeq" id="WP_004141562.1">
    <property type="nucleotide sequence ID" value="NZ_GG694027.1"/>
</dbReference>
<evidence type="ECO:0000313" key="3">
    <source>
        <dbReference type="Proteomes" id="UP000004870"/>
    </source>
</evidence>
<organism evidence="2 3">
    <name type="scientific">Cardiobacterium hominis (strain ATCC 15826 / DSM 8339 / NCTC 10426 / 6573)</name>
    <dbReference type="NCBI Taxonomy" id="638300"/>
    <lineage>
        <taxon>Bacteria</taxon>
        <taxon>Pseudomonadati</taxon>
        <taxon>Pseudomonadota</taxon>
        <taxon>Gammaproteobacteria</taxon>
        <taxon>Cardiobacteriales</taxon>
        <taxon>Cardiobacteriaceae</taxon>
        <taxon>Cardiobacterium</taxon>
    </lineage>
</organism>
<evidence type="ECO:0000313" key="2">
    <source>
        <dbReference type="EMBL" id="EEV88184.1"/>
    </source>
</evidence>
<keyword evidence="1" id="KW-0732">Signal</keyword>
<evidence type="ECO:0008006" key="4">
    <source>
        <dbReference type="Google" id="ProtNLM"/>
    </source>
</evidence>
<dbReference type="GeneID" id="84790399"/>
<name>C8NB18_CARH6</name>